<sequence length="169" mass="19141">MRFEITHEFEAPLDALELAILSPNLIDKVAKGLPNVERVKQKTHSFENRVLERIWNYKPNVKVPAFAQPYVTLDMLAWDERSTYSIDTHSSEWVITPSSKPEWHKYFRASGTYSLVSGGNGVTSRVVKGEVDLNVPRVMKNLGERVIVAEVKKTFDAEAEILRGLATLV</sequence>
<gene>
    <name evidence="1" type="ORF">LZC95_44570</name>
</gene>
<evidence type="ECO:0000313" key="2">
    <source>
        <dbReference type="Proteomes" id="UP001379533"/>
    </source>
</evidence>
<dbReference type="Pfam" id="PF10698">
    <property type="entry name" value="DUF2505"/>
    <property type="match status" value="1"/>
</dbReference>
<dbReference type="RefSeq" id="WP_394844116.1">
    <property type="nucleotide sequence ID" value="NZ_CP089982.1"/>
</dbReference>
<name>A0ABZ2K8T2_9BACT</name>
<accession>A0ABZ2K8T2</accession>
<dbReference type="Gene3D" id="3.30.530.20">
    <property type="match status" value="1"/>
</dbReference>
<evidence type="ECO:0000313" key="1">
    <source>
        <dbReference type="EMBL" id="WXA93515.1"/>
    </source>
</evidence>
<proteinExistence type="predicted"/>
<protein>
    <submittedName>
        <fullName evidence="1">DUF2505 domain-containing protein</fullName>
    </submittedName>
</protein>
<dbReference type="Proteomes" id="UP001379533">
    <property type="component" value="Chromosome"/>
</dbReference>
<keyword evidence="2" id="KW-1185">Reference proteome</keyword>
<dbReference type="EMBL" id="CP089982">
    <property type="protein sequence ID" value="WXA93515.1"/>
    <property type="molecule type" value="Genomic_DNA"/>
</dbReference>
<reference evidence="1 2" key="1">
    <citation type="submission" date="2021-12" db="EMBL/GenBank/DDBJ databases">
        <title>Discovery of the Pendulisporaceae a myxobacterial family with distinct sporulation behavior and unique specialized metabolism.</title>
        <authorList>
            <person name="Garcia R."/>
            <person name="Popoff A."/>
            <person name="Bader C.D."/>
            <person name="Loehr J."/>
            <person name="Walesch S."/>
            <person name="Walt C."/>
            <person name="Boldt J."/>
            <person name="Bunk B."/>
            <person name="Haeckl F.J.F.P.J."/>
            <person name="Gunesch A.P."/>
            <person name="Birkelbach J."/>
            <person name="Nuebel U."/>
            <person name="Pietschmann T."/>
            <person name="Bach T."/>
            <person name="Mueller R."/>
        </authorList>
    </citation>
    <scope>NUCLEOTIDE SEQUENCE [LARGE SCALE GENOMIC DNA]</scope>
    <source>
        <strain evidence="1 2">MSr12523</strain>
    </source>
</reference>
<dbReference type="InterPro" id="IPR023393">
    <property type="entry name" value="START-like_dom_sf"/>
</dbReference>
<dbReference type="InterPro" id="IPR019639">
    <property type="entry name" value="DUF2505"/>
</dbReference>
<organism evidence="1 2">
    <name type="scientific">Pendulispora brunnea</name>
    <dbReference type="NCBI Taxonomy" id="2905690"/>
    <lineage>
        <taxon>Bacteria</taxon>
        <taxon>Pseudomonadati</taxon>
        <taxon>Myxococcota</taxon>
        <taxon>Myxococcia</taxon>
        <taxon>Myxococcales</taxon>
        <taxon>Sorangiineae</taxon>
        <taxon>Pendulisporaceae</taxon>
        <taxon>Pendulispora</taxon>
    </lineage>
</organism>